<evidence type="ECO:0000256" key="2">
    <source>
        <dbReference type="ARBA" id="ARBA00006214"/>
    </source>
</evidence>
<feature type="domain" description="Vitamin K epoxide reductase" evidence="11">
    <location>
        <begin position="2"/>
        <end position="139"/>
    </location>
</feature>
<keyword evidence="9" id="KW-0676">Redox-active center</keyword>
<dbReference type="Proteomes" id="UP000321026">
    <property type="component" value="Unassembled WGS sequence"/>
</dbReference>
<feature type="transmembrane region" description="Helical" evidence="10">
    <location>
        <begin position="114"/>
        <end position="140"/>
    </location>
</feature>
<sequence>MNKRLAQISLAITIIGLLVASYMTVYKFTSKELQAAMCVGSEGCSVVNASPYSEVRGVPVAIIGVVGYLALLATQLLERRPGMVQDNGAMIFFGISVTGFLFTVYLVFVEVALIKAYCPFCITSQVAMTLLFVISVIRLIKQP</sequence>
<evidence type="ECO:0000259" key="11">
    <source>
        <dbReference type="SMART" id="SM00756"/>
    </source>
</evidence>
<keyword evidence="7 10" id="KW-0472">Membrane</keyword>
<gene>
    <name evidence="12" type="ORF">E6Q11_06395</name>
</gene>
<dbReference type="EMBL" id="SSDS01000100">
    <property type="protein sequence ID" value="TXG75842.1"/>
    <property type="molecule type" value="Genomic_DNA"/>
</dbReference>
<protein>
    <submittedName>
        <fullName evidence="12">Vitamin K epoxide reductase family protein</fullName>
    </submittedName>
</protein>
<feature type="transmembrane region" description="Helical" evidence="10">
    <location>
        <begin position="58"/>
        <end position="77"/>
    </location>
</feature>
<comment type="similarity">
    <text evidence="2">Belongs to the VKOR family.</text>
</comment>
<dbReference type="CDD" id="cd12916">
    <property type="entry name" value="VKOR_1"/>
    <property type="match status" value="1"/>
</dbReference>
<evidence type="ECO:0000256" key="4">
    <source>
        <dbReference type="ARBA" id="ARBA00022719"/>
    </source>
</evidence>
<feature type="transmembrane region" description="Helical" evidence="10">
    <location>
        <begin position="89"/>
        <end position="108"/>
    </location>
</feature>
<evidence type="ECO:0000256" key="8">
    <source>
        <dbReference type="ARBA" id="ARBA00023157"/>
    </source>
</evidence>
<dbReference type="PANTHER" id="PTHR34573:SF1">
    <property type="entry name" value="VITAMIN K EPOXIDE REDUCTASE DOMAIN-CONTAINING PROTEIN"/>
    <property type="match status" value="1"/>
</dbReference>
<comment type="caution">
    <text evidence="12">The sequence shown here is derived from an EMBL/GenBank/DDBJ whole genome shotgun (WGS) entry which is preliminary data.</text>
</comment>
<keyword evidence="6" id="KW-0560">Oxidoreductase</keyword>
<evidence type="ECO:0000256" key="5">
    <source>
        <dbReference type="ARBA" id="ARBA00022989"/>
    </source>
</evidence>
<dbReference type="AlphaFoldDB" id="A0A5C7J4L2"/>
<evidence type="ECO:0000256" key="9">
    <source>
        <dbReference type="ARBA" id="ARBA00023284"/>
    </source>
</evidence>
<organism evidence="12 13">
    <name type="scientific">Candidatus Dojkabacteria bacterium</name>
    <dbReference type="NCBI Taxonomy" id="2099670"/>
    <lineage>
        <taxon>Bacteria</taxon>
        <taxon>Candidatus Dojkabacteria</taxon>
    </lineage>
</organism>
<comment type="subcellular location">
    <subcellularLocation>
        <location evidence="1">Membrane</location>
        <topology evidence="1">Multi-pass membrane protein</topology>
    </subcellularLocation>
</comment>
<evidence type="ECO:0000256" key="10">
    <source>
        <dbReference type="SAM" id="Phobius"/>
    </source>
</evidence>
<accession>A0A5C7J4L2</accession>
<proteinExistence type="inferred from homology"/>
<evidence type="ECO:0000313" key="13">
    <source>
        <dbReference type="Proteomes" id="UP000321026"/>
    </source>
</evidence>
<reference evidence="12 13" key="1">
    <citation type="submission" date="2018-09" db="EMBL/GenBank/DDBJ databases">
        <title>Metagenome Assembled Genomes from an Advanced Water Purification Facility.</title>
        <authorList>
            <person name="Stamps B.W."/>
            <person name="Spear J.R."/>
        </authorList>
    </citation>
    <scope>NUCLEOTIDE SEQUENCE [LARGE SCALE GENOMIC DNA]</scope>
    <source>
        <strain evidence="12">Bin_63_2</strain>
    </source>
</reference>
<evidence type="ECO:0000256" key="7">
    <source>
        <dbReference type="ARBA" id="ARBA00023136"/>
    </source>
</evidence>
<dbReference type="GO" id="GO:0016491">
    <property type="term" value="F:oxidoreductase activity"/>
    <property type="evidence" value="ECO:0007669"/>
    <property type="project" value="UniProtKB-KW"/>
</dbReference>
<dbReference type="PANTHER" id="PTHR34573">
    <property type="entry name" value="VKC DOMAIN-CONTAINING PROTEIN"/>
    <property type="match status" value="1"/>
</dbReference>
<feature type="transmembrane region" description="Helical" evidence="10">
    <location>
        <begin position="7"/>
        <end position="25"/>
    </location>
</feature>
<dbReference type="SMART" id="SM00756">
    <property type="entry name" value="VKc"/>
    <property type="match status" value="1"/>
</dbReference>
<name>A0A5C7J4L2_9BACT</name>
<dbReference type="Pfam" id="PF07884">
    <property type="entry name" value="VKOR"/>
    <property type="match status" value="1"/>
</dbReference>
<dbReference type="InterPro" id="IPR012932">
    <property type="entry name" value="VKOR"/>
</dbReference>
<keyword evidence="8" id="KW-1015">Disulfide bond</keyword>
<dbReference type="InterPro" id="IPR038354">
    <property type="entry name" value="VKOR_sf"/>
</dbReference>
<dbReference type="GO" id="GO:0048038">
    <property type="term" value="F:quinone binding"/>
    <property type="evidence" value="ECO:0007669"/>
    <property type="project" value="UniProtKB-KW"/>
</dbReference>
<dbReference type="GO" id="GO:0016020">
    <property type="term" value="C:membrane"/>
    <property type="evidence" value="ECO:0007669"/>
    <property type="project" value="UniProtKB-SubCell"/>
</dbReference>
<evidence type="ECO:0000256" key="6">
    <source>
        <dbReference type="ARBA" id="ARBA00023002"/>
    </source>
</evidence>
<keyword evidence="3 10" id="KW-0812">Transmembrane</keyword>
<evidence type="ECO:0000256" key="3">
    <source>
        <dbReference type="ARBA" id="ARBA00022692"/>
    </source>
</evidence>
<evidence type="ECO:0000256" key="1">
    <source>
        <dbReference type="ARBA" id="ARBA00004141"/>
    </source>
</evidence>
<keyword evidence="5 10" id="KW-1133">Transmembrane helix</keyword>
<evidence type="ECO:0000313" key="12">
    <source>
        <dbReference type="EMBL" id="TXG75842.1"/>
    </source>
</evidence>
<dbReference type="Gene3D" id="1.20.1440.130">
    <property type="entry name" value="VKOR domain"/>
    <property type="match status" value="1"/>
</dbReference>
<dbReference type="InterPro" id="IPR044698">
    <property type="entry name" value="VKOR/LTO1"/>
</dbReference>
<keyword evidence="4" id="KW-0874">Quinone</keyword>